<feature type="domain" description="DUF4236" evidence="2">
    <location>
        <begin position="3"/>
        <end position="56"/>
    </location>
</feature>
<dbReference type="EMBL" id="NIOJ01000042">
    <property type="protein sequence ID" value="PNT96966.1"/>
    <property type="molecule type" value="Genomic_DNA"/>
</dbReference>
<gene>
    <name evidence="3" type="ORF">CDQ84_14165</name>
</gene>
<dbReference type="Proteomes" id="UP000236151">
    <property type="component" value="Unassembled WGS sequence"/>
</dbReference>
<dbReference type="Pfam" id="PF14020">
    <property type="entry name" value="DUF4236"/>
    <property type="match status" value="1"/>
</dbReference>
<dbReference type="KEGG" id="cthd:CDO33_17255"/>
<evidence type="ECO:0000259" key="2">
    <source>
        <dbReference type="Pfam" id="PF14020"/>
    </source>
</evidence>
<evidence type="ECO:0000256" key="1">
    <source>
        <dbReference type="SAM" id="Phobius"/>
    </source>
</evidence>
<keyword evidence="1" id="KW-1133">Transmembrane helix</keyword>
<evidence type="ECO:0000313" key="3">
    <source>
        <dbReference type="EMBL" id="PNT96966.1"/>
    </source>
</evidence>
<reference evidence="3 4" key="1">
    <citation type="submission" date="2017-06" db="EMBL/GenBank/DDBJ databases">
        <title>Investigating the central metabolism of Clostridium thermosuccinogenes.</title>
        <authorList>
            <person name="Koendjbiharie J.G."/>
            <person name="van Kranenburg R."/>
        </authorList>
    </citation>
    <scope>NUCLEOTIDE SEQUENCE [LARGE SCALE GENOMIC DNA]</scope>
    <source>
        <strain evidence="3 4">DSM 5806</strain>
    </source>
</reference>
<dbReference type="RefSeq" id="WP_103082392.1">
    <property type="nucleotide sequence ID" value="NZ_CP021850.1"/>
</dbReference>
<dbReference type="OrthoDB" id="983149at2"/>
<accession>A0A2K2FA90</accession>
<proteinExistence type="predicted"/>
<organism evidence="3 4">
    <name type="scientific">Clostridium thermosuccinogenes</name>
    <dbReference type="NCBI Taxonomy" id="84032"/>
    <lineage>
        <taxon>Bacteria</taxon>
        <taxon>Bacillati</taxon>
        <taxon>Bacillota</taxon>
        <taxon>Clostridia</taxon>
        <taxon>Eubacteriales</taxon>
        <taxon>Clostridiaceae</taxon>
        <taxon>Clostridium</taxon>
    </lineage>
</organism>
<dbReference type="AlphaFoldDB" id="A0A2K2FA90"/>
<name>A0A2K2FA90_9CLOT</name>
<protein>
    <recommendedName>
        <fullName evidence="2">DUF4236 domain-containing protein</fullName>
    </recommendedName>
</protein>
<keyword evidence="4" id="KW-1185">Reference proteome</keyword>
<keyword evidence="1" id="KW-0472">Membrane</keyword>
<feature type="transmembrane region" description="Helical" evidence="1">
    <location>
        <begin position="122"/>
        <end position="150"/>
    </location>
</feature>
<dbReference type="InterPro" id="IPR025330">
    <property type="entry name" value="DUF4236"/>
</dbReference>
<comment type="caution">
    <text evidence="3">The sequence shown here is derived from an EMBL/GenBank/DDBJ whole genome shotgun (WGS) entry which is preliminary data.</text>
</comment>
<keyword evidence="1" id="KW-0812">Transmembrane</keyword>
<sequence length="338" mass="37292">MGFRYRKSINLGGGFRINLSKSGIGYSWGIKGYRITKTAKGTTRRTASIPGTGISYVHETGKNNGARSNRGVNHASPHQMSAIDDNHYDTQNIENNVASAMVSEGLEDMLARASKALKLNKLANIGFLVTFIFGFGFPVLLLPAAAFLILKIFVRTKGVIYLEYNIDPDQQSIVEERMKPMIKIAECAKVWRIMQTSKVIDRKYASGASNTVNRTACKTNTKAPFPFKANLKVASFKAGKETLLFLPDKLIIIQGSKIGALNYTDITSSSHTTRFVESEGVPRDSQVVGQTWEYVNKSGGPDKRFRNNRQLPICLYGKLELTSTSGLNTVIMYSNPSV</sequence>
<evidence type="ECO:0000313" key="4">
    <source>
        <dbReference type="Proteomes" id="UP000236151"/>
    </source>
</evidence>